<accession>A0A222EMY6</accession>
<organism evidence="2 3">
    <name type="scientific">Spiroplasma corruscae</name>
    <dbReference type="NCBI Taxonomy" id="216934"/>
    <lineage>
        <taxon>Bacteria</taxon>
        <taxon>Bacillati</taxon>
        <taxon>Mycoplasmatota</taxon>
        <taxon>Mollicutes</taxon>
        <taxon>Entomoplasmatales</taxon>
        <taxon>Spiroplasmataceae</taxon>
        <taxon>Spiroplasma</taxon>
    </lineage>
</organism>
<dbReference type="RefSeq" id="WP_094048121.1">
    <property type="nucleotide sequence ID" value="NZ_CP022535.1"/>
</dbReference>
<feature type="transmembrane region" description="Helical" evidence="1">
    <location>
        <begin position="222"/>
        <end position="239"/>
    </location>
</feature>
<name>A0A222EMY6_9MOLU</name>
<evidence type="ECO:0000256" key="1">
    <source>
        <dbReference type="SAM" id="Phobius"/>
    </source>
</evidence>
<feature type="transmembrane region" description="Helical" evidence="1">
    <location>
        <begin position="70"/>
        <end position="94"/>
    </location>
</feature>
<dbReference type="Proteomes" id="UP000203229">
    <property type="component" value="Chromosome"/>
</dbReference>
<feature type="transmembrane region" description="Helical" evidence="1">
    <location>
        <begin position="192"/>
        <end position="210"/>
    </location>
</feature>
<feature type="transmembrane region" description="Helical" evidence="1">
    <location>
        <begin position="101"/>
        <end position="121"/>
    </location>
</feature>
<keyword evidence="1" id="KW-0812">Transmembrane</keyword>
<reference evidence="2 3" key="1">
    <citation type="submission" date="2017-07" db="EMBL/GenBank/DDBJ databases">
        <title>Complete genome sequence of Spiroplasma corruscae EC-1 (DSM 19793).</title>
        <authorList>
            <person name="Tsai Y.-M."/>
            <person name="Lo W.-S."/>
            <person name="Kuo C.-H."/>
        </authorList>
    </citation>
    <scope>NUCLEOTIDE SEQUENCE [LARGE SCALE GENOMIC DNA]</scope>
    <source>
        <strain evidence="2 3">EC-1</strain>
    </source>
</reference>
<gene>
    <name evidence="2" type="ORF">SCORR_v1c01050</name>
</gene>
<evidence type="ECO:0008006" key="4">
    <source>
        <dbReference type="Google" id="ProtNLM"/>
    </source>
</evidence>
<feature type="transmembrane region" description="Helical" evidence="1">
    <location>
        <begin position="344"/>
        <end position="362"/>
    </location>
</feature>
<feature type="transmembrane region" description="Helical" evidence="1">
    <location>
        <begin position="430"/>
        <end position="452"/>
    </location>
</feature>
<evidence type="ECO:0000313" key="3">
    <source>
        <dbReference type="Proteomes" id="UP000203229"/>
    </source>
</evidence>
<feature type="transmembrane region" description="Helical" evidence="1">
    <location>
        <begin position="464"/>
        <end position="484"/>
    </location>
</feature>
<protein>
    <recommendedName>
        <fullName evidence="4">Transmembrane protein</fullName>
    </recommendedName>
</protein>
<sequence length="538" mass="63580">MNGNILAISIGLISVFLFMFYTSGLVFAEFFKLKIKNNFSAIAMGFFSYFTYVSILTFPLQLISLLPYVFFIYFILAINILYLIFCFIFIRFWLDTTFIKLDFLIFLFVAIIFVVLNFYFYDSSNDKSFQRHKSTLSILYWLKDNPVSFFSNSTLFNFLEFKAFQGWFTFQLSLIMMVNINAYEYETLLKPFLFLLDGFLYASIFFCLVDSLSDMEKKRYKIMTLISCLVVSVLAKFITRLTNYDFWNGEIIFAYLIIYSTILLIRYTSFNKRERFLPIFIGLIMGGYTSFSWSNSYHVLFLLYAFLFIVQKSYSKNFTKDILKLSILPISNIAFYNLVSKLYFQFAIFILLVLFLLVLSLIMTKKYSITHKFELFVEEKTIFTILIVPVLFLTFSTALILSVNKGFMSQEDNYLNFLYVWTSFISDYLLRYWITLILSLSTMGAGFVWIVFRKKFKYNLLVNIIDLLFICYLTFYNPIVIKFLNVIYPKVTALKGIVMICLFLVLINSLPIYLFNKIDSIKKVDSIIVIKKYNRFKL</sequence>
<dbReference type="EMBL" id="CP022535">
    <property type="protein sequence ID" value="ASP27880.1"/>
    <property type="molecule type" value="Genomic_DNA"/>
</dbReference>
<dbReference type="OrthoDB" id="387555at2"/>
<keyword evidence="1" id="KW-1133">Transmembrane helix</keyword>
<feature type="transmembrane region" description="Helical" evidence="1">
    <location>
        <begin position="382"/>
        <end position="403"/>
    </location>
</feature>
<proteinExistence type="predicted"/>
<dbReference type="KEGG" id="scou:SCORR_v1c01050"/>
<dbReference type="AlphaFoldDB" id="A0A222EMY6"/>
<feature type="transmembrane region" description="Helical" evidence="1">
    <location>
        <begin position="496"/>
        <end position="515"/>
    </location>
</feature>
<keyword evidence="3" id="KW-1185">Reference proteome</keyword>
<keyword evidence="1" id="KW-0472">Membrane</keyword>
<feature type="transmembrane region" description="Helical" evidence="1">
    <location>
        <begin position="39"/>
        <end position="58"/>
    </location>
</feature>
<feature type="transmembrane region" description="Helical" evidence="1">
    <location>
        <begin position="6"/>
        <end position="27"/>
    </location>
</feature>
<evidence type="ECO:0000313" key="2">
    <source>
        <dbReference type="EMBL" id="ASP27880.1"/>
    </source>
</evidence>
<feature type="transmembrane region" description="Helical" evidence="1">
    <location>
        <begin position="297"/>
        <end position="315"/>
    </location>
</feature>
<feature type="transmembrane region" description="Helical" evidence="1">
    <location>
        <begin position="251"/>
        <end position="268"/>
    </location>
</feature>